<proteinExistence type="predicted"/>
<dbReference type="Proteomes" id="UP000235145">
    <property type="component" value="Unassembled WGS sequence"/>
</dbReference>
<sequence>MNKCSSRRRCEQTITNVIESIFGNTSEFNTQILNDDDFNSVYEKTMKEYNDKKEESMMPLYDIKISRLTPPDMTKVNIILSLCTISYLYDGNNI</sequence>
<reference evidence="1 2" key="1">
    <citation type="journal article" date="2017" name="Nat. Commun.">
        <title>Genome assembly with in vitro proximity ligation data and whole-genome triplication in lettuce.</title>
        <authorList>
            <person name="Reyes-Chin-Wo S."/>
            <person name="Wang Z."/>
            <person name="Yang X."/>
            <person name="Kozik A."/>
            <person name="Arikit S."/>
            <person name="Song C."/>
            <person name="Xia L."/>
            <person name="Froenicke L."/>
            <person name="Lavelle D.O."/>
            <person name="Truco M.J."/>
            <person name="Xia R."/>
            <person name="Zhu S."/>
            <person name="Xu C."/>
            <person name="Xu H."/>
            <person name="Xu X."/>
            <person name="Cox K."/>
            <person name="Korf I."/>
            <person name="Meyers B.C."/>
            <person name="Michelmore R.W."/>
        </authorList>
    </citation>
    <scope>NUCLEOTIDE SEQUENCE [LARGE SCALE GENOMIC DNA]</scope>
    <source>
        <strain evidence="2">cv. Salinas</strain>
        <tissue evidence="1">Seedlings</tissue>
    </source>
</reference>
<gene>
    <name evidence="1" type="ORF">LSAT_V11C400178060</name>
</gene>
<comment type="caution">
    <text evidence="1">The sequence shown here is derived from an EMBL/GenBank/DDBJ whole genome shotgun (WGS) entry which is preliminary data.</text>
</comment>
<dbReference type="EMBL" id="NBSK02000004">
    <property type="protein sequence ID" value="KAJ0213287.1"/>
    <property type="molecule type" value="Genomic_DNA"/>
</dbReference>
<evidence type="ECO:0000313" key="1">
    <source>
        <dbReference type="EMBL" id="KAJ0213287.1"/>
    </source>
</evidence>
<protein>
    <submittedName>
        <fullName evidence="1">Uncharacterized protein</fullName>
    </submittedName>
</protein>
<keyword evidence="2" id="KW-1185">Reference proteome</keyword>
<evidence type="ECO:0000313" key="2">
    <source>
        <dbReference type="Proteomes" id="UP000235145"/>
    </source>
</evidence>
<organism evidence="1 2">
    <name type="scientific">Lactuca sativa</name>
    <name type="common">Garden lettuce</name>
    <dbReference type="NCBI Taxonomy" id="4236"/>
    <lineage>
        <taxon>Eukaryota</taxon>
        <taxon>Viridiplantae</taxon>
        <taxon>Streptophyta</taxon>
        <taxon>Embryophyta</taxon>
        <taxon>Tracheophyta</taxon>
        <taxon>Spermatophyta</taxon>
        <taxon>Magnoliopsida</taxon>
        <taxon>eudicotyledons</taxon>
        <taxon>Gunneridae</taxon>
        <taxon>Pentapetalae</taxon>
        <taxon>asterids</taxon>
        <taxon>campanulids</taxon>
        <taxon>Asterales</taxon>
        <taxon>Asteraceae</taxon>
        <taxon>Cichorioideae</taxon>
        <taxon>Cichorieae</taxon>
        <taxon>Lactucinae</taxon>
        <taxon>Lactuca</taxon>
    </lineage>
</organism>
<dbReference type="AlphaFoldDB" id="A0A9R1XMX0"/>
<accession>A0A9R1XMX0</accession>
<name>A0A9R1XMX0_LACSA</name>